<keyword evidence="6" id="KW-1185">Reference proteome</keyword>
<dbReference type="NCBIfam" id="TIGR01879">
    <property type="entry name" value="hydantase"/>
    <property type="match status" value="1"/>
</dbReference>
<proteinExistence type="inferred from homology"/>
<dbReference type="NCBIfam" id="NF006771">
    <property type="entry name" value="PRK09290.1-5"/>
    <property type="match status" value="1"/>
</dbReference>
<organism evidence="5 6">
    <name type="scientific">Peribacillus simplex</name>
    <dbReference type="NCBI Taxonomy" id="1478"/>
    <lineage>
        <taxon>Bacteria</taxon>
        <taxon>Bacillati</taxon>
        <taxon>Bacillota</taxon>
        <taxon>Bacilli</taxon>
        <taxon>Bacillales</taxon>
        <taxon>Bacillaceae</taxon>
        <taxon>Peribacillus</taxon>
    </lineage>
</organism>
<evidence type="ECO:0000256" key="3">
    <source>
        <dbReference type="PIRSR" id="PIRSR001235-1"/>
    </source>
</evidence>
<feature type="binding site" evidence="3">
    <location>
        <position position="388"/>
    </location>
    <ligand>
        <name>Zn(2+)</name>
        <dbReference type="ChEBI" id="CHEBI:29105"/>
        <label>2</label>
    </ligand>
</feature>
<feature type="binding site" evidence="3">
    <location>
        <position position="133"/>
    </location>
    <ligand>
        <name>Zn(2+)</name>
        <dbReference type="ChEBI" id="CHEBI:29105"/>
        <label>2</label>
    </ligand>
</feature>
<dbReference type="InterPro" id="IPR036264">
    <property type="entry name" value="Bact_exopeptidase_dim_dom"/>
</dbReference>
<keyword evidence="3" id="KW-0479">Metal-binding</keyword>
<dbReference type="Pfam" id="PF01546">
    <property type="entry name" value="Peptidase_M20"/>
    <property type="match status" value="1"/>
</dbReference>
<dbReference type="AlphaFoldDB" id="A0A120GNX0"/>
<evidence type="ECO:0000256" key="4">
    <source>
        <dbReference type="PIRSR" id="PIRSR001235-2"/>
    </source>
</evidence>
<evidence type="ECO:0000313" key="6">
    <source>
        <dbReference type="Proteomes" id="UP000064189"/>
    </source>
</evidence>
<keyword evidence="2 5" id="KW-0378">Hydrolase</keyword>
<comment type="cofactor">
    <cofactor evidence="3">
        <name>Zn(2+)</name>
        <dbReference type="ChEBI" id="CHEBI:29105"/>
    </cofactor>
    <text evidence="3">Binds 2 Zn(2+) ions per subunit.</text>
</comment>
<dbReference type="SUPFAM" id="SSF55031">
    <property type="entry name" value="Bacterial exopeptidase dimerisation domain"/>
    <property type="match status" value="1"/>
</dbReference>
<feature type="binding site" evidence="4">
    <location>
        <position position="294"/>
    </location>
    <ligand>
        <name>allantoate</name>
        <dbReference type="ChEBI" id="CHEBI:17536"/>
    </ligand>
</feature>
<dbReference type="RefSeq" id="WP_061143339.1">
    <property type="nucleotide sequence ID" value="NZ_LNNH01000032.1"/>
</dbReference>
<dbReference type="CDD" id="cd03884">
    <property type="entry name" value="M20_bAS"/>
    <property type="match status" value="1"/>
</dbReference>
<dbReference type="Proteomes" id="UP000064189">
    <property type="component" value="Unassembled WGS sequence"/>
</dbReference>
<dbReference type="PANTHER" id="PTHR32494">
    <property type="entry name" value="ALLANTOATE DEIMINASE-RELATED"/>
    <property type="match status" value="1"/>
</dbReference>
<dbReference type="Gene3D" id="3.40.630.10">
    <property type="entry name" value="Zn peptidases"/>
    <property type="match status" value="1"/>
</dbReference>
<dbReference type="InterPro" id="IPR002933">
    <property type="entry name" value="Peptidase_M20"/>
</dbReference>
<feature type="binding site" evidence="3">
    <location>
        <position position="98"/>
    </location>
    <ligand>
        <name>Zn(2+)</name>
        <dbReference type="ChEBI" id="CHEBI:29105"/>
        <label>2</label>
    </ligand>
</feature>
<dbReference type="Gene3D" id="3.30.70.360">
    <property type="match status" value="1"/>
</dbReference>
<evidence type="ECO:0000313" key="5">
    <source>
        <dbReference type="EMBL" id="KWW16605.1"/>
    </source>
</evidence>
<dbReference type="NCBIfam" id="NF006768">
    <property type="entry name" value="PRK09290.1-1"/>
    <property type="match status" value="1"/>
</dbReference>
<feature type="binding site" evidence="3">
    <location>
        <position position="87"/>
    </location>
    <ligand>
        <name>Zn(2+)</name>
        <dbReference type="ChEBI" id="CHEBI:29105"/>
        <label>1</label>
    </ligand>
</feature>
<comment type="similarity">
    <text evidence="1">Belongs to the peptidase M20 family.</text>
</comment>
<dbReference type="PANTHER" id="PTHR32494:SF5">
    <property type="entry name" value="ALLANTOATE AMIDOHYDROLASE"/>
    <property type="match status" value="1"/>
</dbReference>
<dbReference type="GO" id="GO:0046872">
    <property type="term" value="F:metal ion binding"/>
    <property type="evidence" value="ECO:0007669"/>
    <property type="project" value="UniProtKB-KW"/>
</dbReference>
<accession>A0A120GNX0</accession>
<feature type="binding site" evidence="3">
    <location>
        <position position="98"/>
    </location>
    <ligand>
        <name>Zn(2+)</name>
        <dbReference type="ChEBI" id="CHEBI:29105"/>
        <label>1</label>
    </ligand>
</feature>
<dbReference type="SUPFAM" id="SSF53187">
    <property type="entry name" value="Zn-dependent exopeptidases"/>
    <property type="match status" value="1"/>
</dbReference>
<sequence>MEIQIEKFMDETGDVASLIEWLASFGATENKGVTRLLYSEEWLSAQLAMKGEMDKEGLVTYFDSVGNLFGRLEGADSASGTILTGSHIDTVKDGGKYDGAYGVIASFLAVKKLYRIYGQPRKTIEVVSFCEEEGSRFPITFWGSRNIQGIYDLDHVKDMEDTEGIPFVEAMKKAGFGPEVYKTPARNDIDRFVEIHIEQGMVLEKNRNAIGVVSHIVGQRRYTVKVVGESDHAGTTPMSYRKDAVSTASEFISFLTNKAKGMDPHLVATVGRLNVIPNVPNVIACEVEFTLDIRHHEEVILDLFCKEIFSSFDGLAKKAGMKLEVSQWMDVKPVAMDMEMNQLARRIAEDKHIPYQDIVSGAGHDAQVFGSFCPTCLLFVPSQGGISHSPKEFTSVPDLERGIDVLSEVLYKLAY</sequence>
<dbReference type="GO" id="GO:0016813">
    <property type="term" value="F:hydrolase activity, acting on carbon-nitrogen (but not peptide) bonds, in linear amidines"/>
    <property type="evidence" value="ECO:0007669"/>
    <property type="project" value="InterPro"/>
</dbReference>
<dbReference type="InterPro" id="IPR010158">
    <property type="entry name" value="Amidase_Cbmase"/>
</dbReference>
<comment type="caution">
    <text evidence="5">The sequence shown here is derived from an EMBL/GenBank/DDBJ whole genome shotgun (WGS) entry which is preliminary data.</text>
</comment>
<feature type="binding site" evidence="4">
    <location>
        <position position="221"/>
    </location>
    <ligand>
        <name>allantoate</name>
        <dbReference type="ChEBI" id="CHEBI:17536"/>
    </ligand>
</feature>
<feature type="binding site" evidence="3">
    <location>
        <position position="196"/>
    </location>
    <ligand>
        <name>Zn(2+)</name>
        <dbReference type="ChEBI" id="CHEBI:29105"/>
        <label>1</label>
    </ligand>
</feature>
<dbReference type="PIRSF" id="PIRSF001235">
    <property type="entry name" value="Amidase_carbamoylase"/>
    <property type="match status" value="1"/>
</dbReference>
<dbReference type="EMBL" id="LNNH01000032">
    <property type="protein sequence ID" value="KWW16605.1"/>
    <property type="molecule type" value="Genomic_DNA"/>
</dbReference>
<keyword evidence="3" id="KW-0862">Zinc</keyword>
<protein>
    <submittedName>
        <fullName evidence="5">Allantoate amidohydrolase</fullName>
    </submittedName>
</protein>
<feature type="binding site" evidence="4">
    <location>
        <position position="281"/>
    </location>
    <ligand>
        <name>allantoate</name>
        <dbReference type="ChEBI" id="CHEBI:17536"/>
    </ligand>
</feature>
<gene>
    <name evidence="5" type="ORF">AS888_23955</name>
</gene>
<evidence type="ECO:0000256" key="2">
    <source>
        <dbReference type="ARBA" id="ARBA00022801"/>
    </source>
</evidence>
<evidence type="ECO:0000256" key="1">
    <source>
        <dbReference type="ARBA" id="ARBA00006153"/>
    </source>
</evidence>
<name>A0A120GNX0_9BACI</name>
<reference evidence="5 6" key="1">
    <citation type="submission" date="2015-11" db="EMBL/GenBank/DDBJ databases">
        <title>Genome Sequence of Bacillus simplex strain VanAntwerpen2.</title>
        <authorList>
            <person name="Couger M.B."/>
        </authorList>
    </citation>
    <scope>NUCLEOTIDE SEQUENCE [LARGE SCALE GENOMIC DNA]</scope>
    <source>
        <strain evidence="5 6">VanAntwerpen02</strain>
    </source>
</reference>